<feature type="domain" description="Cell envelope-related transcriptional attenuator" evidence="3">
    <location>
        <begin position="92"/>
        <end position="250"/>
    </location>
</feature>
<dbReference type="InterPro" id="IPR050922">
    <property type="entry name" value="LytR/CpsA/Psr_CW_biosynth"/>
</dbReference>
<comment type="caution">
    <text evidence="4">The sequence shown here is derived from an EMBL/GenBank/DDBJ whole genome shotgun (WGS) entry which is preliminary data.</text>
</comment>
<gene>
    <name evidence="4" type="ORF">GCM10008013_45440</name>
</gene>
<reference evidence="5" key="1">
    <citation type="journal article" date="2019" name="Int. J. Syst. Evol. Microbiol.">
        <title>The Global Catalogue of Microorganisms (GCM) 10K type strain sequencing project: providing services to taxonomists for standard genome sequencing and annotation.</title>
        <authorList>
            <consortium name="The Broad Institute Genomics Platform"/>
            <consortium name="The Broad Institute Genome Sequencing Center for Infectious Disease"/>
            <person name="Wu L."/>
            <person name="Ma J."/>
        </authorList>
    </citation>
    <scope>NUCLEOTIDE SEQUENCE [LARGE SCALE GENOMIC DNA]</scope>
    <source>
        <strain evidence="5">CGMCC 1.12769</strain>
    </source>
</reference>
<name>A0ABQ1YTD4_9BACL</name>
<dbReference type="NCBIfam" id="TIGR00350">
    <property type="entry name" value="lytR_cpsA_psr"/>
    <property type="match status" value="1"/>
</dbReference>
<accession>A0ABQ1YTD4</accession>
<evidence type="ECO:0000256" key="1">
    <source>
        <dbReference type="ARBA" id="ARBA00006068"/>
    </source>
</evidence>
<keyword evidence="2" id="KW-0472">Membrane</keyword>
<evidence type="ECO:0000313" key="4">
    <source>
        <dbReference type="EMBL" id="GGH37791.1"/>
    </source>
</evidence>
<evidence type="ECO:0000256" key="2">
    <source>
        <dbReference type="SAM" id="Phobius"/>
    </source>
</evidence>
<dbReference type="InterPro" id="IPR004474">
    <property type="entry name" value="LytR_CpsA_psr"/>
</dbReference>
<dbReference type="Proteomes" id="UP000659344">
    <property type="component" value="Unassembled WGS sequence"/>
</dbReference>
<dbReference type="PANTHER" id="PTHR33392:SF6">
    <property type="entry name" value="POLYISOPRENYL-TEICHOIC ACID--PEPTIDOGLYCAN TEICHOIC ACID TRANSFERASE TAGU"/>
    <property type="match status" value="1"/>
</dbReference>
<sequence length="342" mass="38253">MSVKPKRIAIRKVVLIMSLVIGSLIIGVGIYGGYIYYKADAAIQRIAAPSDLQQKDKLVDNSSEDEEKEPIQPMIMLLAGIDSRDGGAGLLNTDVLMLISFNPQTHSASMLSLPRDLLLKPKSLPSRKANFYYAYYSIKDKSTAISNTKQFFGDLLGLPIDYMVLVNFDALRQTVDTLGGLEIDVDMDMKYNDSVDGTHIDLKKGLQMLDGKQVLDFVRYRKSNQGTGESSDFARNDRQQQVIKQITEKLGAFQKISQWGKVIDIIGENVKSDIPESELHQWIYNFPKIKPDQIHSLQIESQWKSPYVYVKKQDLQMALAALRDEAGVTSDLPINLEGVGGM</sequence>
<dbReference type="Pfam" id="PF03816">
    <property type="entry name" value="LytR_cpsA_psr"/>
    <property type="match status" value="1"/>
</dbReference>
<keyword evidence="2" id="KW-0812">Transmembrane</keyword>
<feature type="transmembrane region" description="Helical" evidence="2">
    <location>
        <begin position="12"/>
        <end position="37"/>
    </location>
</feature>
<dbReference type="EMBL" id="BMFT01000005">
    <property type="protein sequence ID" value="GGH37791.1"/>
    <property type="molecule type" value="Genomic_DNA"/>
</dbReference>
<comment type="similarity">
    <text evidence="1">Belongs to the LytR/CpsA/Psr (LCP) family.</text>
</comment>
<evidence type="ECO:0000259" key="3">
    <source>
        <dbReference type="Pfam" id="PF03816"/>
    </source>
</evidence>
<organism evidence="4 5">
    <name type="scientific">Paenibacillus segetis</name>
    <dbReference type="NCBI Taxonomy" id="1325360"/>
    <lineage>
        <taxon>Bacteria</taxon>
        <taxon>Bacillati</taxon>
        <taxon>Bacillota</taxon>
        <taxon>Bacilli</taxon>
        <taxon>Bacillales</taxon>
        <taxon>Paenibacillaceae</taxon>
        <taxon>Paenibacillus</taxon>
    </lineage>
</organism>
<dbReference type="Gene3D" id="3.40.630.190">
    <property type="entry name" value="LCP protein"/>
    <property type="match status" value="1"/>
</dbReference>
<proteinExistence type="inferred from homology"/>
<dbReference type="PANTHER" id="PTHR33392">
    <property type="entry name" value="POLYISOPRENYL-TEICHOIC ACID--PEPTIDOGLYCAN TEICHOIC ACID TRANSFERASE TAGU"/>
    <property type="match status" value="1"/>
</dbReference>
<keyword evidence="2" id="KW-1133">Transmembrane helix</keyword>
<evidence type="ECO:0000313" key="5">
    <source>
        <dbReference type="Proteomes" id="UP000659344"/>
    </source>
</evidence>
<protein>
    <recommendedName>
        <fullName evidence="3">Cell envelope-related transcriptional attenuator domain-containing protein</fullName>
    </recommendedName>
</protein>
<dbReference type="RefSeq" id="WP_188542179.1">
    <property type="nucleotide sequence ID" value="NZ_BMFT01000005.1"/>
</dbReference>
<keyword evidence="5" id="KW-1185">Reference proteome</keyword>